<feature type="compositionally biased region" description="Basic and acidic residues" evidence="1">
    <location>
        <begin position="60"/>
        <end position="83"/>
    </location>
</feature>
<reference evidence="2" key="2">
    <citation type="submission" date="2015-04" db="UniProtKB">
        <authorList>
            <consortium name="EnsemblPlants"/>
        </authorList>
    </citation>
    <scope>IDENTIFICATION</scope>
</reference>
<evidence type="ECO:0000313" key="2">
    <source>
        <dbReference type="EnsemblPlants" id="OGLUM01G21890.1"/>
    </source>
</evidence>
<dbReference type="EnsemblPlants" id="OGLUM01G21890.1">
    <property type="protein sequence ID" value="OGLUM01G21890.1"/>
    <property type="gene ID" value="OGLUM01G21890"/>
</dbReference>
<protein>
    <recommendedName>
        <fullName evidence="4">DUF834 domain-containing protein</fullName>
    </recommendedName>
</protein>
<dbReference type="eggNOG" id="ENOG502R433">
    <property type="taxonomic scope" value="Eukaryota"/>
</dbReference>
<organism evidence="2">
    <name type="scientific">Oryza glumipatula</name>
    <dbReference type="NCBI Taxonomy" id="40148"/>
    <lineage>
        <taxon>Eukaryota</taxon>
        <taxon>Viridiplantae</taxon>
        <taxon>Streptophyta</taxon>
        <taxon>Embryophyta</taxon>
        <taxon>Tracheophyta</taxon>
        <taxon>Spermatophyta</taxon>
        <taxon>Magnoliopsida</taxon>
        <taxon>Liliopsida</taxon>
        <taxon>Poales</taxon>
        <taxon>Poaceae</taxon>
        <taxon>BOP clade</taxon>
        <taxon>Oryzoideae</taxon>
        <taxon>Oryzeae</taxon>
        <taxon>Oryzinae</taxon>
        <taxon>Oryza</taxon>
    </lineage>
</organism>
<keyword evidence="3" id="KW-1185">Reference proteome</keyword>
<evidence type="ECO:0008006" key="4">
    <source>
        <dbReference type="Google" id="ProtNLM"/>
    </source>
</evidence>
<feature type="region of interest" description="Disordered" evidence="1">
    <location>
        <begin position="206"/>
        <end position="258"/>
    </location>
</feature>
<evidence type="ECO:0000256" key="1">
    <source>
        <dbReference type="SAM" id="MobiDB-lite"/>
    </source>
</evidence>
<dbReference type="Proteomes" id="UP000026961">
    <property type="component" value="Chromosome 1"/>
</dbReference>
<dbReference type="HOGENOM" id="CLU_1079178_0_0_1"/>
<feature type="region of interest" description="Disordered" evidence="1">
    <location>
        <begin position="45"/>
        <end position="87"/>
    </location>
</feature>
<name>A0A0D9YA20_9ORYZ</name>
<reference evidence="2" key="1">
    <citation type="submission" date="2013-08" db="EMBL/GenBank/DDBJ databases">
        <title>Oryza genome evolution.</title>
        <authorList>
            <person name="Wing R.A."/>
            <person name="Panaud O."/>
            <person name="Oliveira A.C."/>
        </authorList>
    </citation>
    <scope>NUCLEOTIDE SEQUENCE</scope>
</reference>
<accession>A0A0D9YA20</accession>
<dbReference type="Gramene" id="OGLUM01G21890.1">
    <property type="protein sequence ID" value="OGLUM01G21890.1"/>
    <property type="gene ID" value="OGLUM01G21890"/>
</dbReference>
<dbReference type="AlphaFoldDB" id="A0A0D9YA20"/>
<proteinExistence type="predicted"/>
<dbReference type="STRING" id="40148.A0A0D9YA20"/>
<reference evidence="2" key="3">
    <citation type="submission" date="2018-05" db="EMBL/GenBank/DDBJ databases">
        <title>OgluRS3 (Oryza glumaepatula Reference Sequence Version 3).</title>
        <authorList>
            <person name="Zhang J."/>
            <person name="Kudrna D."/>
            <person name="Lee S."/>
            <person name="Talag J."/>
            <person name="Welchert J."/>
            <person name="Wing R.A."/>
        </authorList>
    </citation>
    <scope>NUCLEOTIDE SEQUENCE [LARGE SCALE GENOMIC DNA]</scope>
</reference>
<sequence length="258" mass="26014">MGSSRMARTSWESSTLTAVRFAAVGEDLGDVAAVLLPSAGKVPRQRRDVDIVHGGEAAEEERRRVDARGEAAEERHGRSRAEDGELDVPAAESGLGEDAADDGVIEDGEDKLGELDLDGGGSLGGGSLVVEVEGAWVVVLVGLGVLDGGHEGVGDGGFIGVEAKEEERRDGGEPVEGDGEAEVEGLELDAWGVGSAVSAGEGVAEEGRCGWGEEGGDEVEGGGLGVGAVAGGGDNGVVGGDGGRREALPRCSHRSGHR</sequence>
<evidence type="ECO:0000313" key="3">
    <source>
        <dbReference type="Proteomes" id="UP000026961"/>
    </source>
</evidence>
<feature type="compositionally biased region" description="Gly residues" evidence="1">
    <location>
        <begin position="221"/>
        <end position="241"/>
    </location>
</feature>